<dbReference type="Gene3D" id="1.20.1290.10">
    <property type="entry name" value="AhpD-like"/>
    <property type="match status" value="1"/>
</dbReference>
<organism evidence="2 3">
    <name type="scientific">Flavobacterium rivuli WB 3.3-2 = DSM 21788</name>
    <dbReference type="NCBI Taxonomy" id="1121895"/>
    <lineage>
        <taxon>Bacteria</taxon>
        <taxon>Pseudomonadati</taxon>
        <taxon>Bacteroidota</taxon>
        <taxon>Flavobacteriia</taxon>
        <taxon>Flavobacteriales</taxon>
        <taxon>Flavobacteriaceae</taxon>
        <taxon>Flavobacterium</taxon>
    </lineage>
</organism>
<reference evidence="2 3" key="1">
    <citation type="submission" date="2013-09" db="EMBL/GenBank/DDBJ databases">
        <authorList>
            <person name="Zeng Z."/>
            <person name="Chen C."/>
        </authorList>
    </citation>
    <scope>NUCLEOTIDE SEQUENCE [LARGE SCALE GENOMIC DNA]</scope>
    <source>
        <strain evidence="2 3">WB 3.3-2</strain>
    </source>
</reference>
<keyword evidence="2" id="KW-0575">Peroxidase</keyword>
<dbReference type="SUPFAM" id="SSF69118">
    <property type="entry name" value="AhpD-like"/>
    <property type="match status" value="1"/>
</dbReference>
<dbReference type="GO" id="GO:0051920">
    <property type="term" value="F:peroxiredoxin activity"/>
    <property type="evidence" value="ECO:0007669"/>
    <property type="project" value="InterPro"/>
</dbReference>
<dbReference type="RefSeq" id="WP_020211699.1">
    <property type="nucleotide sequence ID" value="NZ_JRLX01000001.1"/>
</dbReference>
<dbReference type="Proteomes" id="UP000030152">
    <property type="component" value="Unassembled WGS sequence"/>
</dbReference>
<dbReference type="Pfam" id="PF02627">
    <property type="entry name" value="CMD"/>
    <property type="match status" value="1"/>
</dbReference>
<name>A0A0A2M8V5_9FLAO</name>
<dbReference type="InterPro" id="IPR029032">
    <property type="entry name" value="AhpD-like"/>
</dbReference>
<evidence type="ECO:0000259" key="1">
    <source>
        <dbReference type="Pfam" id="PF02627"/>
    </source>
</evidence>
<gene>
    <name evidence="2" type="ORF">Q765_01850</name>
</gene>
<dbReference type="InterPro" id="IPR003779">
    <property type="entry name" value="CMD-like"/>
</dbReference>
<accession>A0A0A2M8V5</accession>
<evidence type="ECO:0000313" key="3">
    <source>
        <dbReference type="Proteomes" id="UP000030152"/>
    </source>
</evidence>
<dbReference type="EMBL" id="JRLX01000001">
    <property type="protein sequence ID" value="KGO88669.1"/>
    <property type="molecule type" value="Genomic_DNA"/>
</dbReference>
<proteinExistence type="predicted"/>
<dbReference type="PANTHER" id="PTHR34846:SF10">
    <property type="entry name" value="CYTOPLASMIC PROTEIN"/>
    <property type="match status" value="1"/>
</dbReference>
<dbReference type="NCBIfam" id="TIGR00778">
    <property type="entry name" value="ahpD_dom"/>
    <property type="match status" value="1"/>
</dbReference>
<dbReference type="AlphaFoldDB" id="A0A0A2M8V5"/>
<feature type="domain" description="Carboxymuconolactone decarboxylase-like" evidence="1">
    <location>
        <begin position="12"/>
        <end position="88"/>
    </location>
</feature>
<sequence>MKARLFIGKVFPKAFQALNAMDVVIKESDIDKWHQELIKIKASHLNGCAFCLDKHTQDALALGIEPRKIALVNVWREALSHFTEEEQLILQVTEQVTFIHHDGLEDALYAKCLEKFGETLTAQIITAATVINAWNRIGVGFKMEPNF</sequence>
<dbReference type="eggNOG" id="COG2128">
    <property type="taxonomic scope" value="Bacteria"/>
</dbReference>
<protein>
    <submittedName>
        <fullName evidence="2">Alkylhydroperoxidase</fullName>
    </submittedName>
</protein>
<evidence type="ECO:0000313" key="2">
    <source>
        <dbReference type="EMBL" id="KGO88669.1"/>
    </source>
</evidence>
<keyword evidence="3" id="KW-1185">Reference proteome</keyword>
<dbReference type="OrthoDB" id="9801997at2"/>
<keyword evidence="2" id="KW-0560">Oxidoreductase</keyword>
<dbReference type="InterPro" id="IPR004675">
    <property type="entry name" value="AhpD_core"/>
</dbReference>
<dbReference type="STRING" id="1121895.GCA_000378485_00575"/>
<dbReference type="PANTHER" id="PTHR34846">
    <property type="entry name" value="4-CARBOXYMUCONOLACTONE DECARBOXYLASE FAMILY PROTEIN (AFU_ORTHOLOGUE AFUA_6G11590)"/>
    <property type="match status" value="1"/>
</dbReference>
<comment type="caution">
    <text evidence="2">The sequence shown here is derived from an EMBL/GenBank/DDBJ whole genome shotgun (WGS) entry which is preliminary data.</text>
</comment>